<evidence type="ECO:0000313" key="3">
    <source>
        <dbReference type="Proteomes" id="UP001444661"/>
    </source>
</evidence>
<evidence type="ECO:0000256" key="1">
    <source>
        <dbReference type="SAM" id="MobiDB-lite"/>
    </source>
</evidence>
<feature type="region of interest" description="Disordered" evidence="1">
    <location>
        <begin position="1"/>
        <end position="37"/>
    </location>
</feature>
<feature type="compositionally biased region" description="Low complexity" evidence="1">
    <location>
        <begin position="83"/>
        <end position="119"/>
    </location>
</feature>
<reference evidence="2 3" key="1">
    <citation type="submission" date="2023-01" db="EMBL/GenBank/DDBJ databases">
        <title>Analysis of 21 Apiospora genomes using comparative genomics revels a genus with tremendous synthesis potential of carbohydrate active enzymes and secondary metabolites.</title>
        <authorList>
            <person name="Sorensen T."/>
        </authorList>
    </citation>
    <scope>NUCLEOTIDE SEQUENCE [LARGE SCALE GENOMIC DNA]</scope>
    <source>
        <strain evidence="2 3">CBS 33761</strain>
    </source>
</reference>
<gene>
    <name evidence="2" type="ORF">PG993_014703</name>
</gene>
<dbReference type="Proteomes" id="UP001444661">
    <property type="component" value="Unassembled WGS sequence"/>
</dbReference>
<feature type="compositionally biased region" description="Polar residues" evidence="1">
    <location>
        <begin position="1"/>
        <end position="15"/>
    </location>
</feature>
<name>A0ABR1RNI1_9PEZI</name>
<organism evidence="2 3">
    <name type="scientific">Apiospora rasikravindrae</name>
    <dbReference type="NCBI Taxonomy" id="990691"/>
    <lineage>
        <taxon>Eukaryota</taxon>
        <taxon>Fungi</taxon>
        <taxon>Dikarya</taxon>
        <taxon>Ascomycota</taxon>
        <taxon>Pezizomycotina</taxon>
        <taxon>Sordariomycetes</taxon>
        <taxon>Xylariomycetidae</taxon>
        <taxon>Amphisphaeriales</taxon>
        <taxon>Apiosporaceae</taxon>
        <taxon>Apiospora</taxon>
    </lineage>
</organism>
<keyword evidence="3" id="KW-1185">Reference proteome</keyword>
<comment type="caution">
    <text evidence="2">The sequence shown here is derived from an EMBL/GenBank/DDBJ whole genome shotgun (WGS) entry which is preliminary data.</text>
</comment>
<feature type="region of interest" description="Disordered" evidence="1">
    <location>
        <begin position="82"/>
        <end position="119"/>
    </location>
</feature>
<dbReference type="EMBL" id="JAQQWK010000014">
    <property type="protein sequence ID" value="KAK8016514.1"/>
    <property type="molecule type" value="Genomic_DNA"/>
</dbReference>
<accession>A0ABR1RNI1</accession>
<proteinExistence type="predicted"/>
<protein>
    <submittedName>
        <fullName evidence="2">Uncharacterized protein</fullName>
    </submittedName>
</protein>
<evidence type="ECO:0000313" key="2">
    <source>
        <dbReference type="EMBL" id="KAK8016514.1"/>
    </source>
</evidence>
<sequence>MSPMDNTQTSGNSEPTSRRRPATLAGPEGPIARPRRIHIHKSLARTVDWELYDRRAEREVRRYTDEEVLVSLSTRNALALHGTLTSPLLSPASSTASDSSSSSRSSASTTATTPSLSKV</sequence>